<dbReference type="CDD" id="cd00146">
    <property type="entry name" value="PKD"/>
    <property type="match status" value="1"/>
</dbReference>
<gene>
    <name evidence="3" type="ORF">PN838_15420</name>
</gene>
<evidence type="ECO:0000256" key="1">
    <source>
        <dbReference type="SAM" id="SignalP"/>
    </source>
</evidence>
<evidence type="ECO:0000313" key="4">
    <source>
        <dbReference type="Proteomes" id="UP001528411"/>
    </source>
</evidence>
<dbReference type="Pfam" id="PF08757">
    <property type="entry name" value="CotH"/>
    <property type="match status" value="1"/>
</dbReference>
<dbReference type="PROSITE" id="PS50093">
    <property type="entry name" value="PKD"/>
    <property type="match status" value="1"/>
</dbReference>
<dbReference type="InterPro" id="IPR022409">
    <property type="entry name" value="PKD/Chitinase_dom"/>
</dbReference>
<keyword evidence="4" id="KW-1185">Reference proteome</keyword>
<dbReference type="PANTHER" id="PTHR40050:SF1">
    <property type="entry name" value="INNER SPORE COAT PROTEIN H"/>
    <property type="match status" value="1"/>
</dbReference>
<dbReference type="RefSeq" id="WP_272181233.1">
    <property type="nucleotide sequence ID" value="NZ_JAQOMS010000002.1"/>
</dbReference>
<name>A0ABT5FEE4_9GAMM</name>
<dbReference type="Proteomes" id="UP001528411">
    <property type="component" value="Unassembled WGS sequence"/>
</dbReference>
<sequence>MTGKPLRHILACLLLLISNVTIAVEDTSFLAQADHKYVFDINALPSITLTFSDDEWQSLLQSSREVPYEVPADFSFDKNGTVTQLTSVGVKLSGNTSFVLPDDGNGQYRQAHFSLDFDEFVDKQTFSKLSKLRLKRFHNDPTFVHEPLSNQIMHNFDLWTAHSSTYARLFIKVGAANTAYFGVYRMNESVNRKEYIDKRFGTDNDKGFLWQGNHKGFGAAHFSNIQENWQGIDVNDQATFEFKGKDDDFEQAKSQLITIANNFTQLSGNEFKLYIEQHLDIPVFLKFLAAEAVLGHWDGFWGNGNNYYFYIDESEVVYFIPYDTDNALGTSLLVEDVGSRNPMNFAARSPILVEKVLAIAQYRTEFKVLLAQLVNQDNLMTEHYSTRWISDAHQLIQYSLLNDTGDNQQIIDEPAYWGNQSSYRLFDFSSGKNWYTTRKSAVLSGIKSDDHIYPSLYFRGVTNQWGTTPMIEIEDNIWQVTVKNNEATNATGVPRFKFDVYADWSTSFGDSNTDGIAELGGDSIPFDDGFGEYLIQFNAFTGAYTMFRTDKPNVAPTANAGPDLTVTVGESVQLDGSASSDQDGQIIQFVWSIGAEGETTIVEFVQTGVFDVTLTVTDEHGATATDKVTITVNAIPDEPKKSGSANLSFSVLLLLVLFVAVRRRCGVERHEYQLTNF</sequence>
<evidence type="ECO:0000313" key="3">
    <source>
        <dbReference type="EMBL" id="MDC2889902.1"/>
    </source>
</evidence>
<dbReference type="GO" id="GO:0016301">
    <property type="term" value="F:kinase activity"/>
    <property type="evidence" value="ECO:0007669"/>
    <property type="project" value="UniProtKB-KW"/>
</dbReference>
<keyword evidence="3" id="KW-0418">Kinase</keyword>
<organism evidence="3 4">
    <name type="scientific">Psychrosphaera algicola</name>
    <dbReference type="NCBI Taxonomy" id="3023714"/>
    <lineage>
        <taxon>Bacteria</taxon>
        <taxon>Pseudomonadati</taxon>
        <taxon>Pseudomonadota</taxon>
        <taxon>Gammaproteobacteria</taxon>
        <taxon>Alteromonadales</taxon>
        <taxon>Pseudoalteromonadaceae</taxon>
        <taxon>Psychrosphaera</taxon>
    </lineage>
</organism>
<dbReference type="Gene3D" id="2.60.40.10">
    <property type="entry name" value="Immunoglobulins"/>
    <property type="match status" value="1"/>
</dbReference>
<proteinExistence type="predicted"/>
<dbReference type="InterPro" id="IPR014867">
    <property type="entry name" value="Spore_coat_CotH_CotH2/3/7"/>
</dbReference>
<dbReference type="Pfam" id="PF18911">
    <property type="entry name" value="PKD_4"/>
    <property type="match status" value="1"/>
</dbReference>
<feature type="chain" id="PRO_5045917805" evidence="1">
    <location>
        <begin position="24"/>
        <end position="677"/>
    </location>
</feature>
<feature type="domain" description="PKD" evidence="2">
    <location>
        <begin position="555"/>
        <end position="632"/>
    </location>
</feature>
<dbReference type="InterPro" id="IPR013783">
    <property type="entry name" value="Ig-like_fold"/>
</dbReference>
<dbReference type="InterPro" id="IPR035986">
    <property type="entry name" value="PKD_dom_sf"/>
</dbReference>
<reference evidence="3 4" key="1">
    <citation type="submission" date="2023-01" db="EMBL/GenBank/DDBJ databases">
        <title>Psychrosphaera sp. nov., isolated from marine algae.</title>
        <authorList>
            <person name="Bayburt H."/>
            <person name="Choi B.J."/>
            <person name="Kim J.M."/>
            <person name="Choi D.G."/>
            <person name="Jeon C.O."/>
        </authorList>
    </citation>
    <scope>NUCLEOTIDE SEQUENCE [LARGE SCALE GENOMIC DNA]</scope>
    <source>
        <strain evidence="3 4">G1-22</strain>
    </source>
</reference>
<dbReference type="SMART" id="SM00089">
    <property type="entry name" value="PKD"/>
    <property type="match status" value="1"/>
</dbReference>
<evidence type="ECO:0000259" key="2">
    <source>
        <dbReference type="PROSITE" id="PS50093"/>
    </source>
</evidence>
<comment type="caution">
    <text evidence="3">The sequence shown here is derived from an EMBL/GenBank/DDBJ whole genome shotgun (WGS) entry which is preliminary data.</text>
</comment>
<dbReference type="PANTHER" id="PTHR40050">
    <property type="entry name" value="INNER SPORE COAT PROTEIN H"/>
    <property type="match status" value="1"/>
</dbReference>
<keyword evidence="3" id="KW-0808">Transferase</keyword>
<dbReference type="EMBL" id="JAQOMS010000002">
    <property type="protein sequence ID" value="MDC2889902.1"/>
    <property type="molecule type" value="Genomic_DNA"/>
</dbReference>
<accession>A0ABT5FEE4</accession>
<dbReference type="SUPFAM" id="SSF49299">
    <property type="entry name" value="PKD domain"/>
    <property type="match status" value="1"/>
</dbReference>
<dbReference type="InterPro" id="IPR000601">
    <property type="entry name" value="PKD_dom"/>
</dbReference>
<keyword evidence="1" id="KW-0732">Signal</keyword>
<feature type="signal peptide" evidence="1">
    <location>
        <begin position="1"/>
        <end position="23"/>
    </location>
</feature>
<protein>
    <submittedName>
        <fullName evidence="3">CotH kinase family protein</fullName>
    </submittedName>
</protein>